<feature type="transmembrane region" description="Helical" evidence="6">
    <location>
        <begin position="375"/>
        <end position="399"/>
    </location>
</feature>
<evidence type="ECO:0000313" key="8">
    <source>
        <dbReference type="Proteomes" id="UP001596157"/>
    </source>
</evidence>
<dbReference type="InterPro" id="IPR011701">
    <property type="entry name" value="MFS"/>
</dbReference>
<keyword evidence="8" id="KW-1185">Reference proteome</keyword>
<protein>
    <submittedName>
        <fullName evidence="7">MFS transporter</fullName>
    </submittedName>
</protein>
<dbReference type="Pfam" id="PF07690">
    <property type="entry name" value="MFS_1"/>
    <property type="match status" value="1"/>
</dbReference>
<feature type="transmembrane region" description="Helical" evidence="6">
    <location>
        <begin position="89"/>
        <end position="106"/>
    </location>
</feature>
<feature type="transmembrane region" description="Helical" evidence="6">
    <location>
        <begin position="290"/>
        <end position="307"/>
    </location>
</feature>
<feature type="transmembrane region" description="Helical" evidence="6">
    <location>
        <begin position="173"/>
        <end position="194"/>
    </location>
</feature>
<comment type="subcellular location">
    <subcellularLocation>
        <location evidence="1">Cell membrane</location>
        <topology evidence="1">Multi-pass membrane protein</topology>
    </subcellularLocation>
</comment>
<evidence type="ECO:0000256" key="3">
    <source>
        <dbReference type="ARBA" id="ARBA00022692"/>
    </source>
</evidence>
<evidence type="ECO:0000313" key="7">
    <source>
        <dbReference type="EMBL" id="MFC5288788.1"/>
    </source>
</evidence>
<evidence type="ECO:0000256" key="1">
    <source>
        <dbReference type="ARBA" id="ARBA00004651"/>
    </source>
</evidence>
<dbReference type="Proteomes" id="UP001596157">
    <property type="component" value="Unassembled WGS sequence"/>
</dbReference>
<dbReference type="PANTHER" id="PTHR23513">
    <property type="entry name" value="INTEGRAL MEMBRANE EFFLUX PROTEIN-RELATED"/>
    <property type="match status" value="1"/>
</dbReference>
<accession>A0ABW0EMZ0</accession>
<feature type="transmembrane region" description="Helical" evidence="6">
    <location>
        <begin position="347"/>
        <end position="369"/>
    </location>
</feature>
<gene>
    <name evidence="7" type="ORF">ACFPM7_17155</name>
</gene>
<feature type="transmembrane region" description="Helical" evidence="6">
    <location>
        <begin position="229"/>
        <end position="251"/>
    </location>
</feature>
<name>A0ABW0EMZ0_9PSEU</name>
<dbReference type="PANTHER" id="PTHR23513:SF11">
    <property type="entry name" value="STAPHYLOFERRIN A TRANSPORTER"/>
    <property type="match status" value="1"/>
</dbReference>
<feature type="transmembrane region" description="Helical" evidence="6">
    <location>
        <begin position="57"/>
        <end position="77"/>
    </location>
</feature>
<reference evidence="8" key="1">
    <citation type="journal article" date="2019" name="Int. J. Syst. Evol. Microbiol.">
        <title>The Global Catalogue of Microorganisms (GCM) 10K type strain sequencing project: providing services to taxonomists for standard genome sequencing and annotation.</title>
        <authorList>
            <consortium name="The Broad Institute Genomics Platform"/>
            <consortium name="The Broad Institute Genome Sequencing Center for Infectious Disease"/>
            <person name="Wu L."/>
            <person name="Ma J."/>
        </authorList>
    </citation>
    <scope>NUCLEOTIDE SEQUENCE [LARGE SCALE GENOMIC DNA]</scope>
    <source>
        <strain evidence="8">CCUG 59778</strain>
    </source>
</reference>
<evidence type="ECO:0000256" key="6">
    <source>
        <dbReference type="SAM" id="Phobius"/>
    </source>
</evidence>
<proteinExistence type="predicted"/>
<keyword evidence="5 6" id="KW-0472">Membrane</keyword>
<feature type="transmembrane region" description="Helical" evidence="6">
    <location>
        <begin position="112"/>
        <end position="135"/>
    </location>
</feature>
<sequence length="401" mass="40017">MSETGRAGAHERGRWAAPLRVPEFRAILAAHGISLLGGAVAQVALGVLVYTGTGSPLLTALVFAVGLLPSLLTATLVSAVADRFPPRRVLVGCQLVSGVVVAALAVPGLPAAGALLLVFVLGAAGSVFVGVRAAVLPEVLSAEVFPLGRGLLRVVANALQILGYLLGGAVLAVFSPATALLVDAAAFAVAALLLRRTADRPPAVGRAVGVLRRSWSGVRESLRDRRLRALLALLWLPPACAVVPEAVAVVYAAENGIGTAGLGLLLTGTLVGAVLGELAVGRWPGDSARLVTPMLLLVALPLLGFLARPGVVVAALLLVASGAGLGCAIGVDRLLLAAVAPELRGRVLAMATTLPIAAQGLAIAAAGALAEVLPAHLVVAAAGVPVLLVLGTVGGRAAAVR</sequence>
<organism evidence="7 8">
    <name type="scientific">Actinokineospora guangxiensis</name>
    <dbReference type="NCBI Taxonomy" id="1490288"/>
    <lineage>
        <taxon>Bacteria</taxon>
        <taxon>Bacillati</taxon>
        <taxon>Actinomycetota</taxon>
        <taxon>Actinomycetes</taxon>
        <taxon>Pseudonocardiales</taxon>
        <taxon>Pseudonocardiaceae</taxon>
        <taxon>Actinokineospora</taxon>
    </lineage>
</organism>
<feature type="transmembrane region" description="Helical" evidence="6">
    <location>
        <begin position="28"/>
        <end position="51"/>
    </location>
</feature>
<comment type="caution">
    <text evidence="7">The sequence shown here is derived from an EMBL/GenBank/DDBJ whole genome shotgun (WGS) entry which is preliminary data.</text>
</comment>
<dbReference type="Gene3D" id="1.20.1250.20">
    <property type="entry name" value="MFS general substrate transporter like domains"/>
    <property type="match status" value="1"/>
</dbReference>
<keyword evidence="2" id="KW-1003">Cell membrane</keyword>
<keyword evidence="3 6" id="KW-0812">Transmembrane</keyword>
<feature type="transmembrane region" description="Helical" evidence="6">
    <location>
        <begin position="147"/>
        <end position="167"/>
    </location>
</feature>
<evidence type="ECO:0000256" key="5">
    <source>
        <dbReference type="ARBA" id="ARBA00023136"/>
    </source>
</evidence>
<evidence type="ECO:0000256" key="2">
    <source>
        <dbReference type="ARBA" id="ARBA00022475"/>
    </source>
</evidence>
<dbReference type="EMBL" id="JBHSKF010000007">
    <property type="protein sequence ID" value="MFC5288788.1"/>
    <property type="molecule type" value="Genomic_DNA"/>
</dbReference>
<feature type="transmembrane region" description="Helical" evidence="6">
    <location>
        <begin position="313"/>
        <end position="335"/>
    </location>
</feature>
<dbReference type="SUPFAM" id="SSF103473">
    <property type="entry name" value="MFS general substrate transporter"/>
    <property type="match status" value="1"/>
</dbReference>
<feature type="transmembrane region" description="Helical" evidence="6">
    <location>
        <begin position="257"/>
        <end position="278"/>
    </location>
</feature>
<evidence type="ECO:0000256" key="4">
    <source>
        <dbReference type="ARBA" id="ARBA00022989"/>
    </source>
</evidence>
<dbReference type="RefSeq" id="WP_378248631.1">
    <property type="nucleotide sequence ID" value="NZ_JBHSKF010000007.1"/>
</dbReference>
<dbReference type="InterPro" id="IPR036259">
    <property type="entry name" value="MFS_trans_sf"/>
</dbReference>
<keyword evidence="4 6" id="KW-1133">Transmembrane helix</keyword>